<dbReference type="EC" id="2.7.13.3" evidence="2"/>
<dbReference type="Pfam" id="PF23539">
    <property type="entry name" value="DUF7134"/>
    <property type="match status" value="1"/>
</dbReference>
<dbReference type="PANTHER" id="PTHR24421">
    <property type="entry name" value="NITRATE/NITRITE SENSOR PROTEIN NARX-RELATED"/>
    <property type="match status" value="1"/>
</dbReference>
<evidence type="ECO:0000259" key="11">
    <source>
        <dbReference type="Pfam" id="PF07730"/>
    </source>
</evidence>
<evidence type="ECO:0000256" key="7">
    <source>
        <dbReference type="ARBA" id="ARBA00022840"/>
    </source>
</evidence>
<dbReference type="AlphaFoldDB" id="A0A542YIE3"/>
<feature type="transmembrane region" description="Helical" evidence="10">
    <location>
        <begin position="144"/>
        <end position="166"/>
    </location>
</feature>
<dbReference type="SUPFAM" id="SSF55874">
    <property type="entry name" value="ATPase domain of HSP90 chaperone/DNA topoisomerase II/histidine kinase"/>
    <property type="match status" value="1"/>
</dbReference>
<keyword evidence="6 13" id="KW-0418">Kinase</keyword>
<dbReference type="InterPro" id="IPR036890">
    <property type="entry name" value="HATPase_C_sf"/>
</dbReference>
<dbReference type="Gene3D" id="1.20.5.1930">
    <property type="match status" value="1"/>
</dbReference>
<dbReference type="GO" id="GO:0005524">
    <property type="term" value="F:ATP binding"/>
    <property type="evidence" value="ECO:0007669"/>
    <property type="project" value="UniProtKB-KW"/>
</dbReference>
<evidence type="ECO:0000256" key="9">
    <source>
        <dbReference type="SAM" id="MobiDB-lite"/>
    </source>
</evidence>
<dbReference type="RefSeq" id="WP_141880046.1">
    <property type="nucleotide sequence ID" value="NZ_VFOM01000001.1"/>
</dbReference>
<evidence type="ECO:0000313" key="14">
    <source>
        <dbReference type="Proteomes" id="UP000317998"/>
    </source>
</evidence>
<dbReference type="GO" id="GO:0000155">
    <property type="term" value="F:phosphorelay sensor kinase activity"/>
    <property type="evidence" value="ECO:0007669"/>
    <property type="project" value="InterPro"/>
</dbReference>
<keyword evidence="10" id="KW-0812">Transmembrane</keyword>
<keyword evidence="8" id="KW-0902">Two-component regulatory system</keyword>
<keyword evidence="14" id="KW-1185">Reference proteome</keyword>
<dbReference type="CDD" id="cd16917">
    <property type="entry name" value="HATPase_UhpB-NarQ-NarX-like"/>
    <property type="match status" value="1"/>
</dbReference>
<comment type="catalytic activity">
    <reaction evidence="1">
        <text>ATP + protein L-histidine = ADP + protein N-phospho-L-histidine.</text>
        <dbReference type="EC" id="2.7.13.3"/>
    </reaction>
</comment>
<proteinExistence type="predicted"/>
<keyword evidence="3" id="KW-0597">Phosphoprotein</keyword>
<reference evidence="13 14" key="1">
    <citation type="submission" date="2019-06" db="EMBL/GenBank/DDBJ databases">
        <title>Sequencing the genomes of 1000 actinobacteria strains.</title>
        <authorList>
            <person name="Klenk H.-P."/>
        </authorList>
    </citation>
    <scope>NUCLEOTIDE SEQUENCE [LARGE SCALE GENOMIC DNA]</scope>
    <source>
        <strain evidence="13 14">DSM 26477</strain>
    </source>
</reference>
<dbReference type="GO" id="GO:0046983">
    <property type="term" value="F:protein dimerization activity"/>
    <property type="evidence" value="ECO:0007669"/>
    <property type="project" value="InterPro"/>
</dbReference>
<dbReference type="OrthoDB" id="227596at2"/>
<keyword evidence="7" id="KW-0067">ATP-binding</keyword>
<sequence>MFRSLTTRQLLFDILVSASCVLVRLALGVPDLAMAVVIVAMGAALGLRRANPQLALMVAWAGALLQVLTLQQPDVSNLAILPVLFATAAYGSRTVRWFGLGSAGAGALVIALYMFLQSGTLGGVCSVESTLGCLRNQIVDFTLVFGLIFVSSLVAFVLSWTLGLLGRTRRLSSESRAAQRQAELEQEEAERLAIVEQERNRIARDMHDVVAHSLAVVIAQADGARYVAKSDPGAVEEALAAISGTAREALGDVRILLGQLRHSQGVGPQPTLDDLDRLIEQMGASGLVIDSRELLRGEARDARTLPGQLGSGQQLAVFRIVQEALTNALRHGDTTQEVSLVLDWSANGLELLIDNAVAENTSELGTHGHGLAGMRERASLVGGSLVTGVQGERFVVTASIPFEPRSAELTGNEPRMAGAEVGEHE</sequence>
<evidence type="ECO:0000259" key="12">
    <source>
        <dbReference type="Pfam" id="PF23539"/>
    </source>
</evidence>
<evidence type="ECO:0000313" key="13">
    <source>
        <dbReference type="EMBL" id="TQL47838.1"/>
    </source>
</evidence>
<name>A0A542YIE3_9MICO</name>
<protein>
    <recommendedName>
        <fullName evidence="2">histidine kinase</fullName>
        <ecNumber evidence="2">2.7.13.3</ecNumber>
    </recommendedName>
</protein>
<accession>A0A542YIE3</accession>
<feature type="transmembrane region" description="Helical" evidence="10">
    <location>
        <begin position="32"/>
        <end position="47"/>
    </location>
</feature>
<dbReference type="InterPro" id="IPR011712">
    <property type="entry name" value="Sig_transdc_His_kin_sub3_dim/P"/>
</dbReference>
<evidence type="ECO:0000256" key="1">
    <source>
        <dbReference type="ARBA" id="ARBA00000085"/>
    </source>
</evidence>
<keyword evidence="10" id="KW-1133">Transmembrane helix</keyword>
<organism evidence="13 14">
    <name type="scientific">Homoserinimonas aerilata</name>
    <dbReference type="NCBI Taxonomy" id="1162970"/>
    <lineage>
        <taxon>Bacteria</taxon>
        <taxon>Bacillati</taxon>
        <taxon>Actinomycetota</taxon>
        <taxon>Actinomycetes</taxon>
        <taxon>Micrococcales</taxon>
        <taxon>Microbacteriaceae</taxon>
        <taxon>Homoserinimonas</taxon>
    </lineage>
</organism>
<evidence type="ECO:0000256" key="5">
    <source>
        <dbReference type="ARBA" id="ARBA00022741"/>
    </source>
</evidence>
<dbReference type="InterPro" id="IPR055558">
    <property type="entry name" value="DUF7134"/>
</dbReference>
<evidence type="ECO:0000256" key="2">
    <source>
        <dbReference type="ARBA" id="ARBA00012438"/>
    </source>
</evidence>
<feature type="domain" description="DUF7134" evidence="12">
    <location>
        <begin position="14"/>
        <end position="170"/>
    </location>
</feature>
<feature type="domain" description="Signal transduction histidine kinase subgroup 3 dimerisation and phosphoacceptor" evidence="11">
    <location>
        <begin position="198"/>
        <end position="264"/>
    </location>
</feature>
<evidence type="ECO:0000256" key="8">
    <source>
        <dbReference type="ARBA" id="ARBA00023012"/>
    </source>
</evidence>
<evidence type="ECO:0000256" key="3">
    <source>
        <dbReference type="ARBA" id="ARBA00022553"/>
    </source>
</evidence>
<dbReference type="PANTHER" id="PTHR24421:SF10">
    <property type="entry name" value="NITRATE_NITRITE SENSOR PROTEIN NARQ"/>
    <property type="match status" value="1"/>
</dbReference>
<dbReference type="Pfam" id="PF07730">
    <property type="entry name" value="HisKA_3"/>
    <property type="match status" value="1"/>
</dbReference>
<gene>
    <name evidence="13" type="ORF">FB562_0909</name>
</gene>
<dbReference type="EMBL" id="VFOM01000001">
    <property type="protein sequence ID" value="TQL47838.1"/>
    <property type="molecule type" value="Genomic_DNA"/>
</dbReference>
<feature type="region of interest" description="Disordered" evidence="9">
    <location>
        <begin position="406"/>
        <end position="425"/>
    </location>
</feature>
<evidence type="ECO:0000256" key="4">
    <source>
        <dbReference type="ARBA" id="ARBA00022679"/>
    </source>
</evidence>
<dbReference type="Gene3D" id="3.30.565.10">
    <property type="entry name" value="Histidine kinase-like ATPase, C-terminal domain"/>
    <property type="match status" value="1"/>
</dbReference>
<evidence type="ECO:0000256" key="10">
    <source>
        <dbReference type="SAM" id="Phobius"/>
    </source>
</evidence>
<evidence type="ECO:0000256" key="6">
    <source>
        <dbReference type="ARBA" id="ARBA00022777"/>
    </source>
</evidence>
<keyword evidence="5" id="KW-0547">Nucleotide-binding</keyword>
<feature type="transmembrane region" description="Helical" evidence="10">
    <location>
        <begin position="98"/>
        <end position="116"/>
    </location>
</feature>
<dbReference type="Proteomes" id="UP000317998">
    <property type="component" value="Unassembled WGS sequence"/>
</dbReference>
<keyword evidence="4" id="KW-0808">Transferase</keyword>
<keyword evidence="10" id="KW-0472">Membrane</keyword>
<dbReference type="GO" id="GO:0016020">
    <property type="term" value="C:membrane"/>
    <property type="evidence" value="ECO:0007669"/>
    <property type="project" value="InterPro"/>
</dbReference>
<dbReference type="InterPro" id="IPR050482">
    <property type="entry name" value="Sensor_HK_TwoCompSys"/>
</dbReference>
<comment type="caution">
    <text evidence="13">The sequence shown here is derived from an EMBL/GenBank/DDBJ whole genome shotgun (WGS) entry which is preliminary data.</text>
</comment>